<sequence>MWRATSPPNVIRLDRNLIATRGTRPTSVAHYCFTFLCTASVLTQIRPPSIYCLHNSTIFGGNSKTVLALKLPNSSVSAISWVTDGLISATAFLGLATFMTQLFRCFFASARAALMPITPGSSVAFNHVRCGELVPHRHICSRTPRRRSHLRPDGSDLGRSSPRITSHLQPLRNNLPAVAIYISTDRGSDGDSCTQTSWVRLNSTEFRLPRRRAKIFTDAESFVTSIASDAGLRHA</sequence>
<accession>A0AAD6ZDL8</accession>
<organism evidence="2 3">
    <name type="scientific">Mycena albidolilacea</name>
    <dbReference type="NCBI Taxonomy" id="1033008"/>
    <lineage>
        <taxon>Eukaryota</taxon>
        <taxon>Fungi</taxon>
        <taxon>Dikarya</taxon>
        <taxon>Basidiomycota</taxon>
        <taxon>Agaricomycotina</taxon>
        <taxon>Agaricomycetes</taxon>
        <taxon>Agaricomycetidae</taxon>
        <taxon>Agaricales</taxon>
        <taxon>Marasmiineae</taxon>
        <taxon>Mycenaceae</taxon>
        <taxon>Mycena</taxon>
    </lineage>
</organism>
<evidence type="ECO:0000313" key="3">
    <source>
        <dbReference type="Proteomes" id="UP001218218"/>
    </source>
</evidence>
<evidence type="ECO:0000313" key="2">
    <source>
        <dbReference type="EMBL" id="KAJ7318684.1"/>
    </source>
</evidence>
<evidence type="ECO:0000256" key="1">
    <source>
        <dbReference type="SAM" id="MobiDB-lite"/>
    </source>
</evidence>
<name>A0AAD6ZDL8_9AGAR</name>
<dbReference type="EMBL" id="JARIHO010000056">
    <property type="protein sequence ID" value="KAJ7318684.1"/>
    <property type="molecule type" value="Genomic_DNA"/>
</dbReference>
<reference evidence="2" key="1">
    <citation type="submission" date="2023-03" db="EMBL/GenBank/DDBJ databases">
        <title>Massive genome expansion in bonnet fungi (Mycena s.s.) driven by repeated elements and novel gene families across ecological guilds.</title>
        <authorList>
            <consortium name="Lawrence Berkeley National Laboratory"/>
            <person name="Harder C.B."/>
            <person name="Miyauchi S."/>
            <person name="Viragh M."/>
            <person name="Kuo A."/>
            <person name="Thoen E."/>
            <person name="Andreopoulos B."/>
            <person name="Lu D."/>
            <person name="Skrede I."/>
            <person name="Drula E."/>
            <person name="Henrissat B."/>
            <person name="Morin E."/>
            <person name="Kohler A."/>
            <person name="Barry K."/>
            <person name="LaButti K."/>
            <person name="Morin E."/>
            <person name="Salamov A."/>
            <person name="Lipzen A."/>
            <person name="Mereny Z."/>
            <person name="Hegedus B."/>
            <person name="Baldrian P."/>
            <person name="Stursova M."/>
            <person name="Weitz H."/>
            <person name="Taylor A."/>
            <person name="Grigoriev I.V."/>
            <person name="Nagy L.G."/>
            <person name="Martin F."/>
            <person name="Kauserud H."/>
        </authorList>
    </citation>
    <scope>NUCLEOTIDE SEQUENCE</scope>
    <source>
        <strain evidence="2">CBHHK002</strain>
    </source>
</reference>
<feature type="region of interest" description="Disordered" evidence="1">
    <location>
        <begin position="144"/>
        <end position="163"/>
    </location>
</feature>
<dbReference type="Proteomes" id="UP001218218">
    <property type="component" value="Unassembled WGS sequence"/>
</dbReference>
<comment type="caution">
    <text evidence="2">The sequence shown here is derived from an EMBL/GenBank/DDBJ whole genome shotgun (WGS) entry which is preliminary data.</text>
</comment>
<proteinExistence type="predicted"/>
<protein>
    <submittedName>
        <fullName evidence="2">Uncharacterized protein</fullName>
    </submittedName>
</protein>
<dbReference type="AlphaFoldDB" id="A0AAD6ZDL8"/>
<gene>
    <name evidence="2" type="ORF">DFH08DRAFT_891645</name>
</gene>
<keyword evidence="3" id="KW-1185">Reference proteome</keyword>